<gene>
    <name evidence="2" type="ORF">DEBURN_LOCUS5906</name>
</gene>
<sequence length="359" mass="40471">MSTTFEVIAYISSQKGSFSSNANEFSMGDMVCMVGKFCYDIIAGETTGIVVTISKVIKYPNKNFSSWAINNYPKTRPFISFSAVCESAVKNGISQVNPSFADKYEGNEIKYVSMRTTLYGCLSRTSDIPHYFLVVYAHKLLWWTNLKFQLNRRYIISGILDSFLEQENSTTSLVIRATDIDFDLHSNSNSVSISVPNQHGTINETSETPGLTDFLKFQTTKRKDEISSTTFKSPYTNKKEKKSINEDEILQPKSQIIAHSSFQNLPQKNKFYASYQESPQLLTSQLITPQFSFLDSIPNQSSLHETPSNSVQETLEPKKSNINDLATLALENNTDNSINNSLTREMSGIEEINEEELSE</sequence>
<name>A0A9N9FDB1_9GLOM</name>
<organism evidence="2 3">
    <name type="scientific">Diversispora eburnea</name>
    <dbReference type="NCBI Taxonomy" id="1213867"/>
    <lineage>
        <taxon>Eukaryota</taxon>
        <taxon>Fungi</taxon>
        <taxon>Fungi incertae sedis</taxon>
        <taxon>Mucoromycota</taxon>
        <taxon>Glomeromycotina</taxon>
        <taxon>Glomeromycetes</taxon>
        <taxon>Diversisporales</taxon>
        <taxon>Diversisporaceae</taxon>
        <taxon>Diversispora</taxon>
    </lineage>
</organism>
<accession>A0A9N9FDB1</accession>
<dbReference type="AlphaFoldDB" id="A0A9N9FDB1"/>
<evidence type="ECO:0000313" key="2">
    <source>
        <dbReference type="EMBL" id="CAG8526057.1"/>
    </source>
</evidence>
<evidence type="ECO:0000256" key="1">
    <source>
        <dbReference type="SAM" id="MobiDB-lite"/>
    </source>
</evidence>
<keyword evidence="3" id="KW-1185">Reference proteome</keyword>
<feature type="region of interest" description="Disordered" evidence="1">
    <location>
        <begin position="298"/>
        <end position="317"/>
    </location>
</feature>
<protein>
    <submittedName>
        <fullName evidence="2">4764_t:CDS:1</fullName>
    </submittedName>
</protein>
<dbReference type="OrthoDB" id="10456770at2759"/>
<dbReference type="Proteomes" id="UP000789706">
    <property type="component" value="Unassembled WGS sequence"/>
</dbReference>
<comment type="caution">
    <text evidence="2">The sequence shown here is derived from an EMBL/GenBank/DDBJ whole genome shotgun (WGS) entry which is preliminary data.</text>
</comment>
<dbReference type="EMBL" id="CAJVPK010000557">
    <property type="protein sequence ID" value="CAG8526057.1"/>
    <property type="molecule type" value="Genomic_DNA"/>
</dbReference>
<reference evidence="2" key="1">
    <citation type="submission" date="2021-06" db="EMBL/GenBank/DDBJ databases">
        <authorList>
            <person name="Kallberg Y."/>
            <person name="Tangrot J."/>
            <person name="Rosling A."/>
        </authorList>
    </citation>
    <scope>NUCLEOTIDE SEQUENCE</scope>
    <source>
        <strain evidence="2">AZ414A</strain>
    </source>
</reference>
<proteinExistence type="predicted"/>
<feature type="region of interest" description="Disordered" evidence="1">
    <location>
        <begin position="336"/>
        <end position="359"/>
    </location>
</feature>
<feature type="compositionally biased region" description="Polar residues" evidence="1">
    <location>
        <begin position="298"/>
        <end position="313"/>
    </location>
</feature>
<evidence type="ECO:0000313" key="3">
    <source>
        <dbReference type="Proteomes" id="UP000789706"/>
    </source>
</evidence>
<feature type="region of interest" description="Disordered" evidence="1">
    <location>
        <begin position="228"/>
        <end position="247"/>
    </location>
</feature>